<dbReference type="RefSeq" id="WP_273628672.1">
    <property type="nucleotide sequence ID" value="NZ_CP117167.1"/>
</dbReference>
<keyword evidence="3" id="KW-1185">Reference proteome</keyword>
<evidence type="ECO:0000313" key="3">
    <source>
        <dbReference type="Proteomes" id="UP001216139"/>
    </source>
</evidence>
<keyword evidence="1" id="KW-0732">Signal</keyword>
<dbReference type="Gene3D" id="1.50.10.20">
    <property type="match status" value="1"/>
</dbReference>
<dbReference type="SUPFAM" id="SSF48208">
    <property type="entry name" value="Six-hairpin glycosidases"/>
    <property type="match status" value="1"/>
</dbReference>
<evidence type="ECO:0000256" key="1">
    <source>
        <dbReference type="SAM" id="SignalP"/>
    </source>
</evidence>
<protein>
    <submittedName>
        <fullName evidence="2">Glycoside hydrolase family 76 protein</fullName>
    </submittedName>
</protein>
<dbReference type="Pfam" id="PF03663">
    <property type="entry name" value="Glyco_hydro_76"/>
    <property type="match status" value="1"/>
</dbReference>
<dbReference type="InterPro" id="IPR005198">
    <property type="entry name" value="Glyco_hydro_76"/>
</dbReference>
<dbReference type="PANTHER" id="PTHR47791:SF4">
    <property type="entry name" value="(PUTATIVE SECRETED PROTEIN)-RELATED"/>
    <property type="match status" value="1"/>
</dbReference>
<dbReference type="GO" id="GO:0016787">
    <property type="term" value="F:hydrolase activity"/>
    <property type="evidence" value="ECO:0007669"/>
    <property type="project" value="UniProtKB-KW"/>
</dbReference>
<keyword evidence="2" id="KW-0378">Hydrolase</keyword>
<dbReference type="Proteomes" id="UP001216139">
    <property type="component" value="Chromosome"/>
</dbReference>
<gene>
    <name evidence="2" type="ORF">PQO05_17240</name>
</gene>
<accession>A0ABY7T222</accession>
<dbReference type="InterPro" id="IPR053169">
    <property type="entry name" value="MUG_Protein"/>
</dbReference>
<dbReference type="InterPro" id="IPR014512">
    <property type="entry name" value="O_gly_hydro"/>
</dbReference>
<dbReference type="InterPro" id="IPR008928">
    <property type="entry name" value="6-hairpin_glycosidase_sf"/>
</dbReference>
<organism evidence="2 3">
    <name type="scientific">Mucilaginibacter jinjuensis</name>
    <dbReference type="NCBI Taxonomy" id="1176721"/>
    <lineage>
        <taxon>Bacteria</taxon>
        <taxon>Pseudomonadati</taxon>
        <taxon>Bacteroidota</taxon>
        <taxon>Sphingobacteriia</taxon>
        <taxon>Sphingobacteriales</taxon>
        <taxon>Sphingobacteriaceae</taxon>
        <taxon>Mucilaginibacter</taxon>
    </lineage>
</organism>
<sequence>MLKSYKIKLLAATLLLMAGVSVSAQNKKADVYLGRAQAMYNLIWKHYRKPQYGLFAENFPSSGKADSLNYLQGSSVKEKEVSFLWPYSGMFSATNVLIKVPAFRSAYRMRLDTIVAGMEKYHDVSRQPPGYQAYPVMFEKADRYYDDNGLVGIDYMESYFNTKNPVYLERAKGVFKFIISGWSDDLGGGITWLEGHNDQKPACSNGMATLVALKLYQGTKDPYYLDWGKKFYSWMYKNLRDSSGVYVNDKKPDGSVNRTFWTYNSGSMLEAGVLLYRFTGDKQYLKQAQAVAQSTYKHFNEAKHDSHLSMQIDLPWFVTVLFRGYEALYKEDGNYSYISSIEQNLNYAWQNSRDKYGFVTHSWTSRPDELGKPKWLLDEACIAELYARLGVLAQKEGK</sequence>
<name>A0ABY7T222_9SPHI</name>
<feature type="chain" id="PRO_5045779922" evidence="1">
    <location>
        <begin position="25"/>
        <end position="398"/>
    </location>
</feature>
<dbReference type="EMBL" id="CP117167">
    <property type="protein sequence ID" value="WCT10484.1"/>
    <property type="molecule type" value="Genomic_DNA"/>
</dbReference>
<feature type="signal peptide" evidence="1">
    <location>
        <begin position="1"/>
        <end position="24"/>
    </location>
</feature>
<evidence type="ECO:0000313" key="2">
    <source>
        <dbReference type="EMBL" id="WCT10484.1"/>
    </source>
</evidence>
<dbReference type="PIRSF" id="PIRSF021505">
    <property type="entry name" value="O_gly_hdrol"/>
    <property type="match status" value="1"/>
</dbReference>
<proteinExistence type="predicted"/>
<reference evidence="2 3" key="1">
    <citation type="submission" date="2023-02" db="EMBL/GenBank/DDBJ databases">
        <title>Genome sequence of Mucilaginibacter jinjuensis strain KACC 16571.</title>
        <authorList>
            <person name="Kim S."/>
            <person name="Heo J."/>
            <person name="Kwon S.-W."/>
        </authorList>
    </citation>
    <scope>NUCLEOTIDE SEQUENCE [LARGE SCALE GENOMIC DNA]</scope>
    <source>
        <strain evidence="2 3">KACC 16571</strain>
    </source>
</reference>
<dbReference type="PANTHER" id="PTHR47791">
    <property type="entry name" value="MEIOTICALLY UP-REGULATED GENE 191 PROTEIN"/>
    <property type="match status" value="1"/>
</dbReference>